<feature type="region of interest" description="Disordered" evidence="9">
    <location>
        <begin position="622"/>
        <end position="649"/>
    </location>
</feature>
<dbReference type="EMBL" id="CALTRL010003680">
    <property type="protein sequence ID" value="CAH7681685.1"/>
    <property type="molecule type" value="Genomic_DNA"/>
</dbReference>
<feature type="compositionally biased region" description="Polar residues" evidence="9">
    <location>
        <begin position="63"/>
        <end position="88"/>
    </location>
</feature>
<accession>A0AAV0B818</accession>
<evidence type="ECO:0000256" key="7">
    <source>
        <dbReference type="ARBA" id="ARBA00047899"/>
    </source>
</evidence>
<feature type="compositionally biased region" description="Low complexity" evidence="9">
    <location>
        <begin position="374"/>
        <end position="388"/>
    </location>
</feature>
<feature type="compositionally biased region" description="Low complexity" evidence="9">
    <location>
        <begin position="172"/>
        <end position="195"/>
    </location>
</feature>
<evidence type="ECO:0000256" key="8">
    <source>
        <dbReference type="ARBA" id="ARBA00048679"/>
    </source>
</evidence>
<reference evidence="11" key="1">
    <citation type="submission" date="2022-06" db="EMBL/GenBank/DDBJ databases">
        <authorList>
            <consortium name="SYNGENTA / RWTH Aachen University"/>
        </authorList>
    </citation>
    <scope>NUCLEOTIDE SEQUENCE</scope>
</reference>
<evidence type="ECO:0000256" key="5">
    <source>
        <dbReference type="ARBA" id="ARBA00022777"/>
    </source>
</evidence>
<feature type="compositionally biased region" description="Low complexity" evidence="9">
    <location>
        <begin position="342"/>
        <end position="363"/>
    </location>
</feature>
<feature type="compositionally biased region" description="Low complexity" evidence="9">
    <location>
        <begin position="118"/>
        <end position="133"/>
    </location>
</feature>
<comment type="catalytic activity">
    <reaction evidence="8">
        <text>L-seryl-[protein] + ATP = O-phospho-L-seryl-[protein] + ADP + H(+)</text>
        <dbReference type="Rhea" id="RHEA:17989"/>
        <dbReference type="Rhea" id="RHEA-COMP:9863"/>
        <dbReference type="Rhea" id="RHEA-COMP:11604"/>
        <dbReference type="ChEBI" id="CHEBI:15378"/>
        <dbReference type="ChEBI" id="CHEBI:29999"/>
        <dbReference type="ChEBI" id="CHEBI:30616"/>
        <dbReference type="ChEBI" id="CHEBI:83421"/>
        <dbReference type="ChEBI" id="CHEBI:456216"/>
        <dbReference type="EC" id="2.7.11.1"/>
    </reaction>
</comment>
<dbReference type="GO" id="GO:0004674">
    <property type="term" value="F:protein serine/threonine kinase activity"/>
    <property type="evidence" value="ECO:0007669"/>
    <property type="project" value="UniProtKB-KW"/>
</dbReference>
<name>A0AAV0B818_PHAPC</name>
<dbReference type="InterPro" id="IPR011009">
    <property type="entry name" value="Kinase-like_dom_sf"/>
</dbReference>
<evidence type="ECO:0000259" key="10">
    <source>
        <dbReference type="PROSITE" id="PS50011"/>
    </source>
</evidence>
<dbReference type="GO" id="GO:0005634">
    <property type="term" value="C:nucleus"/>
    <property type="evidence" value="ECO:0007669"/>
    <property type="project" value="TreeGrafter"/>
</dbReference>
<evidence type="ECO:0000313" key="11">
    <source>
        <dbReference type="EMBL" id="CAH7681685.1"/>
    </source>
</evidence>
<feature type="region of interest" description="Disordered" evidence="9">
    <location>
        <begin position="19"/>
        <end position="146"/>
    </location>
</feature>
<evidence type="ECO:0000256" key="3">
    <source>
        <dbReference type="ARBA" id="ARBA00022679"/>
    </source>
</evidence>
<feature type="region of interest" description="Disordered" evidence="9">
    <location>
        <begin position="338"/>
        <end position="388"/>
    </location>
</feature>
<dbReference type="EC" id="2.7.11.1" evidence="1"/>
<keyword evidence="6" id="KW-0067">ATP-binding</keyword>
<keyword evidence="12" id="KW-1185">Reference proteome</keyword>
<dbReference type="PROSITE" id="PS00108">
    <property type="entry name" value="PROTEIN_KINASE_ST"/>
    <property type="match status" value="1"/>
</dbReference>
<keyword evidence="3" id="KW-0808">Transferase</keyword>
<feature type="region of interest" description="Disordered" evidence="9">
    <location>
        <begin position="776"/>
        <end position="800"/>
    </location>
</feature>
<dbReference type="PROSITE" id="PS50011">
    <property type="entry name" value="PROTEIN_KINASE_DOM"/>
    <property type="match status" value="1"/>
</dbReference>
<dbReference type="InterPro" id="IPR008271">
    <property type="entry name" value="Ser/Thr_kinase_AS"/>
</dbReference>
<dbReference type="SMART" id="SM00220">
    <property type="entry name" value="S_TKc"/>
    <property type="match status" value="1"/>
</dbReference>
<protein>
    <recommendedName>
        <fullName evidence="1">non-specific serine/threonine protein kinase</fullName>
        <ecNumber evidence="1">2.7.11.1</ecNumber>
    </recommendedName>
</protein>
<feature type="region of interest" description="Disordered" evidence="9">
    <location>
        <begin position="162"/>
        <end position="199"/>
    </location>
</feature>
<dbReference type="Proteomes" id="UP001153365">
    <property type="component" value="Unassembled WGS sequence"/>
</dbReference>
<feature type="compositionally biased region" description="Low complexity" evidence="9">
    <location>
        <begin position="246"/>
        <end position="260"/>
    </location>
</feature>
<dbReference type="GO" id="GO:0005524">
    <property type="term" value="F:ATP binding"/>
    <property type="evidence" value="ECO:0007669"/>
    <property type="project" value="UniProtKB-KW"/>
</dbReference>
<organism evidence="11 12">
    <name type="scientific">Phakopsora pachyrhizi</name>
    <name type="common">Asian soybean rust disease fungus</name>
    <dbReference type="NCBI Taxonomy" id="170000"/>
    <lineage>
        <taxon>Eukaryota</taxon>
        <taxon>Fungi</taxon>
        <taxon>Dikarya</taxon>
        <taxon>Basidiomycota</taxon>
        <taxon>Pucciniomycotina</taxon>
        <taxon>Pucciniomycetes</taxon>
        <taxon>Pucciniales</taxon>
        <taxon>Phakopsoraceae</taxon>
        <taxon>Phakopsora</taxon>
    </lineage>
</organism>
<feature type="compositionally biased region" description="Low complexity" evidence="9">
    <location>
        <begin position="273"/>
        <end position="302"/>
    </location>
</feature>
<dbReference type="PANTHER" id="PTHR24343">
    <property type="entry name" value="SERINE/THREONINE KINASE"/>
    <property type="match status" value="1"/>
</dbReference>
<proteinExistence type="predicted"/>
<feature type="domain" description="Protein kinase" evidence="10">
    <location>
        <begin position="591"/>
        <end position="994"/>
    </location>
</feature>
<feature type="compositionally biased region" description="Pro residues" evidence="9">
    <location>
        <begin position="261"/>
        <end position="270"/>
    </location>
</feature>
<evidence type="ECO:0000256" key="2">
    <source>
        <dbReference type="ARBA" id="ARBA00022527"/>
    </source>
</evidence>
<feature type="compositionally biased region" description="Polar residues" evidence="9">
    <location>
        <begin position="134"/>
        <end position="145"/>
    </location>
</feature>
<dbReference type="PANTHER" id="PTHR24343:SF449">
    <property type="entry name" value="SERINE_THREONINE PROTEIN KINASE"/>
    <property type="match status" value="1"/>
</dbReference>
<comment type="caution">
    <text evidence="11">The sequence shown here is derived from an EMBL/GenBank/DDBJ whole genome shotgun (WGS) entry which is preliminary data.</text>
</comment>
<evidence type="ECO:0000256" key="6">
    <source>
        <dbReference type="ARBA" id="ARBA00022840"/>
    </source>
</evidence>
<comment type="catalytic activity">
    <reaction evidence="7">
        <text>L-threonyl-[protein] + ATP = O-phospho-L-threonyl-[protein] + ADP + H(+)</text>
        <dbReference type="Rhea" id="RHEA:46608"/>
        <dbReference type="Rhea" id="RHEA-COMP:11060"/>
        <dbReference type="Rhea" id="RHEA-COMP:11605"/>
        <dbReference type="ChEBI" id="CHEBI:15378"/>
        <dbReference type="ChEBI" id="CHEBI:30013"/>
        <dbReference type="ChEBI" id="CHEBI:30616"/>
        <dbReference type="ChEBI" id="CHEBI:61977"/>
        <dbReference type="ChEBI" id="CHEBI:456216"/>
        <dbReference type="EC" id="2.7.11.1"/>
    </reaction>
</comment>
<evidence type="ECO:0000256" key="9">
    <source>
        <dbReference type="SAM" id="MobiDB-lite"/>
    </source>
</evidence>
<keyword evidence="2" id="KW-0723">Serine/threonine-protein kinase</keyword>
<feature type="compositionally biased region" description="Low complexity" evidence="9">
    <location>
        <begin position="19"/>
        <end position="38"/>
    </location>
</feature>
<evidence type="ECO:0000256" key="4">
    <source>
        <dbReference type="ARBA" id="ARBA00022741"/>
    </source>
</evidence>
<dbReference type="InterPro" id="IPR000719">
    <property type="entry name" value="Prot_kinase_dom"/>
</dbReference>
<feature type="compositionally biased region" description="Low complexity" evidence="9">
    <location>
        <begin position="89"/>
        <end position="101"/>
    </location>
</feature>
<feature type="compositionally biased region" description="Polar residues" evidence="9">
    <location>
        <begin position="162"/>
        <end position="171"/>
    </location>
</feature>
<keyword evidence="4" id="KW-0547">Nucleotide-binding</keyword>
<keyword evidence="5" id="KW-0418">Kinase</keyword>
<feature type="compositionally biased region" description="Polar residues" evidence="9">
    <location>
        <begin position="624"/>
        <end position="633"/>
    </location>
</feature>
<feature type="compositionally biased region" description="Polar residues" evidence="9">
    <location>
        <begin position="102"/>
        <end position="117"/>
    </location>
</feature>
<evidence type="ECO:0000256" key="1">
    <source>
        <dbReference type="ARBA" id="ARBA00012513"/>
    </source>
</evidence>
<feature type="region of interest" description="Disordered" evidence="9">
    <location>
        <begin position="240"/>
        <end position="302"/>
    </location>
</feature>
<dbReference type="GO" id="GO:0005737">
    <property type="term" value="C:cytoplasm"/>
    <property type="evidence" value="ECO:0007669"/>
    <property type="project" value="TreeGrafter"/>
</dbReference>
<dbReference type="Pfam" id="PF00069">
    <property type="entry name" value="Pkinase"/>
    <property type="match status" value="1"/>
</dbReference>
<gene>
    <name evidence="11" type="ORF">PPACK8108_LOCUS14325</name>
</gene>
<dbReference type="Gene3D" id="1.10.510.10">
    <property type="entry name" value="Transferase(Phosphotransferase) domain 1"/>
    <property type="match status" value="2"/>
</dbReference>
<dbReference type="AlphaFoldDB" id="A0AAV0B818"/>
<dbReference type="SUPFAM" id="SSF56112">
    <property type="entry name" value="Protein kinase-like (PK-like)"/>
    <property type="match status" value="1"/>
</dbReference>
<sequence length="1045" mass="114480">MYHPHHLSIISIPTFAKSSLSLSSSPSSSSPPLTSSSSVNPLEINPKPPSNSNTSHVDMGNLIPSSDTPSPQSEHLIMKTSSSSATPFNNDSNCDSNHSSNQTYTTTKCSKPSNLRYQSIQQVSSAQSNSSQSLNPYSGNSTQTDVKSRKFGLTLNISPYPQSDTNLNSKWNSSLPSNNPISPQLPSRKTHSSSPPISPTILEHSRVFASPASISYPSPTHLFPSNLTSLSFVYDASAVSKDKDNSNPSSPFQPLSSSSMPLPPLTPPPRVASQRQFPRSSSPSSPSLSPQPRLPSLQVQPSPSIHSRILLSPSRHHNRLPQSPSSLCSPYASELTQSPAFQPRSGGWSSRQSSLPSLMSMPPTRAASPDQTASSSSSSQHQHLNGSLSSRLLPHSSALNSVFRAQNQASGSSSPSFYQKSSSSSPLAAVNAAFAIGSTGSTNVSQGRSSSRVLKHYERVRSPSLRGHSRTTSFSELAIPSKLNSPSILNFSPRDRNSASVEFEMPIELGEETLRPEEESRSFDFQCDWSGEDNFEYNGLNEARKVFKPGERIGVGIFHQGHRVRNVFEASEGVSRRLSLCSSGPAGSGLLEIVGQIGVGTYAVVYLVREVLYDPDLELDSTHPDTSLSQTPRASDGFAALSPESGQPSTISLRRRRKSSSIIYGRDFALKCLCKQNLSRELLMIQRGEAELHQSLPLHENIVSLYWALETPNWLFMVIEYCPGQDLFYWLEQSKDSQDLESLASRANSYSAKFPSFTSDHTTTFRSSMSAPFELLPKPSEPTSMDHNTPPSPSLLATTADDEMLSRRRLRLISRMFVQMCDAVQACHLAGVCHRDIKPENFIVVDYRQSNSSSSHEREKSVIVKITDWGLGTSSKICEDFDCGSKPYMSYECRNNLHPCYAPAPADVWSLGIVLLNLLYHRCPWSDPSLTDADFNQFKRDPINFFCGRFEGMTGSVAEFLANRVFCEVGYNEAGHRKERITAGEFGEWAKDLLSHMGGGQLHASVSDSTIVMSPSVGRSGLFYGDTLPPSEASKRRLRRRCDAF</sequence>
<evidence type="ECO:0000313" key="12">
    <source>
        <dbReference type="Proteomes" id="UP001153365"/>
    </source>
</evidence>